<evidence type="ECO:0000259" key="2">
    <source>
        <dbReference type="PROSITE" id="PS00028"/>
    </source>
</evidence>
<evidence type="ECO:0000313" key="4">
    <source>
        <dbReference type="Proteomes" id="UP001218188"/>
    </source>
</evidence>
<dbReference type="AlphaFoldDB" id="A0AAD6WZT9"/>
<evidence type="ECO:0000256" key="1">
    <source>
        <dbReference type="SAM" id="MobiDB-lite"/>
    </source>
</evidence>
<keyword evidence="4" id="KW-1185">Reference proteome</keyword>
<accession>A0AAD6WZT9</accession>
<dbReference type="PROSITE" id="PS00028">
    <property type="entry name" value="ZINC_FINGER_C2H2_1"/>
    <property type="match status" value="1"/>
</dbReference>
<dbReference type="Proteomes" id="UP001218188">
    <property type="component" value="Unassembled WGS sequence"/>
</dbReference>
<feature type="domain" description="C2H2-type" evidence="2">
    <location>
        <begin position="9"/>
        <end position="30"/>
    </location>
</feature>
<reference evidence="3" key="1">
    <citation type="submission" date="2023-03" db="EMBL/GenBank/DDBJ databases">
        <title>Massive genome expansion in bonnet fungi (Mycena s.s.) driven by repeated elements and novel gene families across ecological guilds.</title>
        <authorList>
            <consortium name="Lawrence Berkeley National Laboratory"/>
            <person name="Harder C.B."/>
            <person name="Miyauchi S."/>
            <person name="Viragh M."/>
            <person name="Kuo A."/>
            <person name="Thoen E."/>
            <person name="Andreopoulos B."/>
            <person name="Lu D."/>
            <person name="Skrede I."/>
            <person name="Drula E."/>
            <person name="Henrissat B."/>
            <person name="Morin E."/>
            <person name="Kohler A."/>
            <person name="Barry K."/>
            <person name="LaButti K."/>
            <person name="Morin E."/>
            <person name="Salamov A."/>
            <person name="Lipzen A."/>
            <person name="Mereny Z."/>
            <person name="Hegedus B."/>
            <person name="Baldrian P."/>
            <person name="Stursova M."/>
            <person name="Weitz H."/>
            <person name="Taylor A."/>
            <person name="Grigoriev I.V."/>
            <person name="Nagy L.G."/>
            <person name="Martin F."/>
            <person name="Kauserud H."/>
        </authorList>
    </citation>
    <scope>NUCLEOTIDE SEQUENCE</scope>
    <source>
        <strain evidence="3">CBHHK200</strain>
    </source>
</reference>
<evidence type="ECO:0000313" key="3">
    <source>
        <dbReference type="EMBL" id="KAJ7033623.1"/>
    </source>
</evidence>
<sequence length="110" mass="12331">MPHGQSYTCPDCLFICTSSGGLTRHQNTKHRKFTPASEVEDENTFDSQYHGNLNALPCNAQGVYLPEFVGPPPRPPPPPDGQSPEAWNPFDERVEFDFAHFHFVQAQSSE</sequence>
<dbReference type="InterPro" id="IPR013087">
    <property type="entry name" value="Znf_C2H2_type"/>
</dbReference>
<comment type="caution">
    <text evidence="3">The sequence shown here is derived from an EMBL/GenBank/DDBJ whole genome shotgun (WGS) entry which is preliminary data.</text>
</comment>
<feature type="compositionally biased region" description="Pro residues" evidence="1">
    <location>
        <begin position="69"/>
        <end position="81"/>
    </location>
</feature>
<proteinExistence type="predicted"/>
<protein>
    <recommendedName>
        <fullName evidence="2">C2H2-type domain-containing protein</fullName>
    </recommendedName>
</protein>
<dbReference type="EMBL" id="JARJCM010000064">
    <property type="protein sequence ID" value="KAJ7033623.1"/>
    <property type="molecule type" value="Genomic_DNA"/>
</dbReference>
<name>A0AAD6WZT9_9AGAR</name>
<gene>
    <name evidence="3" type="ORF">C8F04DRAFT_1260875</name>
</gene>
<feature type="region of interest" description="Disordered" evidence="1">
    <location>
        <begin position="68"/>
        <end position="89"/>
    </location>
</feature>
<organism evidence="3 4">
    <name type="scientific">Mycena alexandri</name>
    <dbReference type="NCBI Taxonomy" id="1745969"/>
    <lineage>
        <taxon>Eukaryota</taxon>
        <taxon>Fungi</taxon>
        <taxon>Dikarya</taxon>
        <taxon>Basidiomycota</taxon>
        <taxon>Agaricomycotina</taxon>
        <taxon>Agaricomycetes</taxon>
        <taxon>Agaricomycetidae</taxon>
        <taxon>Agaricales</taxon>
        <taxon>Marasmiineae</taxon>
        <taxon>Mycenaceae</taxon>
        <taxon>Mycena</taxon>
    </lineage>
</organism>